<dbReference type="Proteomes" id="UP000019754">
    <property type="component" value="Unassembled WGS sequence"/>
</dbReference>
<feature type="compositionally biased region" description="Basic and acidic residues" evidence="1">
    <location>
        <begin position="150"/>
        <end position="161"/>
    </location>
</feature>
<dbReference type="Gene3D" id="2.60.40.790">
    <property type="match status" value="1"/>
</dbReference>
<dbReference type="PANTHER" id="PTHR43268:SF6">
    <property type="entry name" value="THIOSULFATE SULFURTRANSFERASE_RHODANESE-LIKE DOMAIN-CONTAINING PROTEIN 2"/>
    <property type="match status" value="1"/>
</dbReference>
<dbReference type="Pfam" id="PF17773">
    <property type="entry name" value="UPF0176_N"/>
    <property type="match status" value="1"/>
</dbReference>
<evidence type="ECO:0000313" key="3">
    <source>
        <dbReference type="EMBL" id="EYT49544.1"/>
    </source>
</evidence>
<accession>A0A022L1C2</accession>
<evidence type="ECO:0000256" key="1">
    <source>
        <dbReference type="SAM" id="MobiDB-lite"/>
    </source>
</evidence>
<dbReference type="InterPro" id="IPR020936">
    <property type="entry name" value="TrhO"/>
</dbReference>
<keyword evidence="4" id="KW-1185">Reference proteome</keyword>
<dbReference type="HOGENOM" id="CLU_1060369_0_0_11"/>
<dbReference type="InterPro" id="IPR040503">
    <property type="entry name" value="TRHO_N"/>
</dbReference>
<dbReference type="RefSeq" id="WP_017823304.1">
    <property type="nucleotide sequence ID" value="NZ_AORC01000009.1"/>
</dbReference>
<gene>
    <name evidence="3" type="ORF">D641_0108870</name>
</gene>
<evidence type="ECO:0000259" key="2">
    <source>
        <dbReference type="Pfam" id="PF17773"/>
    </source>
</evidence>
<feature type="domain" description="tRNA uridine(34) hydroxylase N-terminal" evidence="2">
    <location>
        <begin position="7"/>
        <end position="92"/>
    </location>
</feature>
<proteinExistence type="predicted"/>
<dbReference type="AlphaFoldDB" id="A0A022L1C2"/>
<feature type="region of interest" description="Disordered" evidence="1">
    <location>
        <begin position="131"/>
        <end position="190"/>
    </location>
</feature>
<sequence>MSQQTQYRIILFYVFTQLADPEAVRLWQFTLAQSLGLRGRVIVSVHGINATLGGELGAIKTYVRALKGYAPFRGADVKWFQGTGEDFPRLLTQRKCGGGEMVTSCADLRIAQQMDPRSMSVDLSREGDEYVPEANLPGIDSEPIELGGRPADHRPRGERPSPRPPARSGSPPNGPQGQYMRLLGPAPGIDSDSVTASCDLGTLRVVMPIEQPAVRKDRREAACFLTLGTQPCACADPGALFEDPCSALFDNPCNVAHETKPT</sequence>
<reference evidence="3 4" key="1">
    <citation type="journal article" date="2013" name="Genome Announc.">
        <title>Draft genome sequence of an Actinobacterium, Brachybacterium muris strain UCD-AY4.</title>
        <authorList>
            <person name="Lo J.R."/>
            <person name="Lang J.M."/>
            <person name="Darling A.E."/>
            <person name="Eisen J.A."/>
            <person name="Coil D.A."/>
        </authorList>
    </citation>
    <scope>NUCLEOTIDE SEQUENCE [LARGE SCALE GENOMIC DNA]</scope>
    <source>
        <strain evidence="3 4">UCD-AY4</strain>
    </source>
</reference>
<protein>
    <recommendedName>
        <fullName evidence="2">tRNA uridine(34) hydroxylase N-terminal domain-containing protein</fullName>
    </recommendedName>
</protein>
<dbReference type="InterPro" id="IPR008978">
    <property type="entry name" value="HSP20-like_chaperone"/>
</dbReference>
<organism evidence="3 4">
    <name type="scientific">Brachybacterium muris UCD-AY4</name>
    <dbReference type="NCBI Taxonomy" id="1249481"/>
    <lineage>
        <taxon>Bacteria</taxon>
        <taxon>Bacillati</taxon>
        <taxon>Actinomycetota</taxon>
        <taxon>Actinomycetes</taxon>
        <taxon>Micrococcales</taxon>
        <taxon>Dermabacteraceae</taxon>
        <taxon>Brachybacterium</taxon>
    </lineage>
</organism>
<name>A0A022L1C2_9MICO</name>
<dbReference type="EMBL" id="AORC01000009">
    <property type="protein sequence ID" value="EYT49544.1"/>
    <property type="molecule type" value="Genomic_DNA"/>
</dbReference>
<dbReference type="Gene3D" id="3.30.70.100">
    <property type="match status" value="1"/>
</dbReference>
<dbReference type="CDD" id="cd06464">
    <property type="entry name" value="ACD_sHsps-like"/>
    <property type="match status" value="1"/>
</dbReference>
<evidence type="ECO:0000313" key="4">
    <source>
        <dbReference type="Proteomes" id="UP000019754"/>
    </source>
</evidence>
<comment type="caution">
    <text evidence="3">The sequence shown here is derived from an EMBL/GenBank/DDBJ whole genome shotgun (WGS) entry which is preliminary data.</text>
</comment>
<dbReference type="STRING" id="1249481.D641_0108870"/>
<dbReference type="PANTHER" id="PTHR43268">
    <property type="entry name" value="THIOSULFATE SULFURTRANSFERASE/RHODANESE-LIKE DOMAIN-CONTAINING PROTEIN 2"/>
    <property type="match status" value="1"/>
</dbReference>
<dbReference type="SUPFAM" id="SSF49764">
    <property type="entry name" value="HSP20-like chaperones"/>
    <property type="match status" value="1"/>
</dbReference>